<dbReference type="Pfam" id="PF00885">
    <property type="entry name" value="DMRL_synthase"/>
    <property type="match status" value="1"/>
</dbReference>
<dbReference type="InterPro" id="IPR036467">
    <property type="entry name" value="LS/RS_sf"/>
</dbReference>
<dbReference type="CDD" id="cd09209">
    <property type="entry name" value="Lumazine_synthase-I"/>
    <property type="match status" value="1"/>
</dbReference>
<dbReference type="RefSeq" id="WP_305169615.1">
    <property type="nucleotide sequence ID" value="NZ_JAUUUU010000001.1"/>
</dbReference>
<comment type="catalytic activity">
    <reaction evidence="6 7">
        <text>(2S)-2-hydroxy-3-oxobutyl phosphate + 5-amino-6-(D-ribitylamino)uracil = 6,7-dimethyl-8-(1-D-ribityl)lumazine + phosphate + 2 H2O + H(+)</text>
        <dbReference type="Rhea" id="RHEA:26152"/>
        <dbReference type="ChEBI" id="CHEBI:15377"/>
        <dbReference type="ChEBI" id="CHEBI:15378"/>
        <dbReference type="ChEBI" id="CHEBI:15934"/>
        <dbReference type="ChEBI" id="CHEBI:43474"/>
        <dbReference type="ChEBI" id="CHEBI:58201"/>
        <dbReference type="ChEBI" id="CHEBI:58830"/>
        <dbReference type="EC" id="2.5.1.78"/>
    </reaction>
</comment>
<keyword evidence="4 7" id="KW-0686">Riboflavin biosynthesis</keyword>
<feature type="binding site" evidence="7">
    <location>
        <begin position="88"/>
        <end position="89"/>
    </location>
    <ligand>
        <name>(2S)-2-hydroxy-3-oxobutyl phosphate</name>
        <dbReference type="ChEBI" id="CHEBI:58830"/>
    </ligand>
</feature>
<comment type="function">
    <text evidence="7">Catalyzes the formation of 6,7-dimethyl-8-ribityllumazine by condensation of 5-amino-6-(D-ribitylamino)uracil with 3,4-dihydroxy-2-butanone 4-phosphate. This is the penultimate step in the biosynthesis of riboflavin.</text>
</comment>
<dbReference type="NCBIfam" id="NF000812">
    <property type="entry name" value="PRK00061.1-4"/>
    <property type="match status" value="1"/>
</dbReference>
<comment type="pathway">
    <text evidence="1 7">Cofactor biosynthesis; riboflavin biosynthesis; riboflavin from 2-hydroxy-3-oxobutyl phosphate and 5-amino-6-(D-ribitylamino)uracil: step 1/2.</text>
</comment>
<feature type="binding site" evidence="7">
    <location>
        <begin position="83"/>
        <end position="85"/>
    </location>
    <ligand>
        <name>5-amino-6-(D-ribitylamino)uracil</name>
        <dbReference type="ChEBI" id="CHEBI:15934"/>
    </ligand>
</feature>
<feature type="active site" description="Proton donor" evidence="7">
    <location>
        <position position="91"/>
    </location>
</feature>
<evidence type="ECO:0000256" key="2">
    <source>
        <dbReference type="ARBA" id="ARBA00007424"/>
    </source>
</evidence>
<evidence type="ECO:0000256" key="6">
    <source>
        <dbReference type="ARBA" id="ARBA00048785"/>
    </source>
</evidence>
<evidence type="ECO:0000313" key="9">
    <source>
        <dbReference type="Proteomes" id="UP001178354"/>
    </source>
</evidence>
<reference evidence="8" key="1">
    <citation type="journal article" date="2010" name="Int. J. Syst. Evol. Microbiol.">
        <title>Porticoccus litoralis gen. nov., sp. nov., a gammaproteobacterium isolated from the Yellow Sea.</title>
        <authorList>
            <person name="Oh H.M."/>
            <person name="Kim H."/>
            <person name="Kim K.M."/>
            <person name="Min G.S."/>
            <person name="Cho J.C."/>
        </authorList>
    </citation>
    <scope>NUCLEOTIDE SEQUENCE</scope>
    <source>
        <strain evidence="8">DSM 25064</strain>
    </source>
</reference>
<dbReference type="NCBIfam" id="TIGR00114">
    <property type="entry name" value="lumazine-synth"/>
    <property type="match status" value="1"/>
</dbReference>
<dbReference type="GO" id="GO:0009349">
    <property type="term" value="C:riboflavin synthase complex"/>
    <property type="evidence" value="ECO:0007669"/>
    <property type="project" value="UniProtKB-UniRule"/>
</dbReference>
<dbReference type="SUPFAM" id="SSF52121">
    <property type="entry name" value="Lumazine synthase"/>
    <property type="match status" value="1"/>
</dbReference>
<comment type="subunit">
    <text evidence="7">Forms an icosahedral capsid composed of 60 subunits, arranged as a dodecamer of pentamers.</text>
</comment>
<dbReference type="EC" id="2.5.1.78" evidence="3 7"/>
<evidence type="ECO:0000256" key="3">
    <source>
        <dbReference type="ARBA" id="ARBA00012664"/>
    </source>
</evidence>
<sequence length="156" mass="16784">MSEYRPDEGSFNIDGARVAIAVARWNSQITESLLQGAQRALLRHGIAEKDVHVFRVPGAFELPLACSKLAQSGRFDAVIALGCVIRGGTPHFEYVSGETTRGIGEVALREGLPIAFGVLTTDTLAQAQERSGDNAENKGEEAALTALEMISLFRQL</sequence>
<dbReference type="GO" id="GO:0009231">
    <property type="term" value="P:riboflavin biosynthetic process"/>
    <property type="evidence" value="ECO:0007669"/>
    <property type="project" value="UniProtKB-UniRule"/>
</dbReference>
<dbReference type="InterPro" id="IPR034964">
    <property type="entry name" value="LS"/>
</dbReference>
<name>A0AAW8B2G8_9GAMM</name>
<feature type="binding site" evidence="7">
    <location>
        <position position="116"/>
    </location>
    <ligand>
        <name>5-amino-6-(D-ribitylamino)uracil</name>
        <dbReference type="ChEBI" id="CHEBI:15934"/>
    </ligand>
</feature>
<organism evidence="8 9">
    <name type="scientific">Porticoccus litoralis</name>
    <dbReference type="NCBI Taxonomy" id="434086"/>
    <lineage>
        <taxon>Bacteria</taxon>
        <taxon>Pseudomonadati</taxon>
        <taxon>Pseudomonadota</taxon>
        <taxon>Gammaproteobacteria</taxon>
        <taxon>Cellvibrionales</taxon>
        <taxon>Porticoccaceae</taxon>
        <taxon>Porticoccus</taxon>
    </lineage>
</organism>
<dbReference type="Gene3D" id="3.40.50.960">
    <property type="entry name" value="Lumazine/riboflavin synthase"/>
    <property type="match status" value="1"/>
</dbReference>
<dbReference type="InterPro" id="IPR002180">
    <property type="entry name" value="LS/RS"/>
</dbReference>
<reference evidence="8" key="2">
    <citation type="submission" date="2023-08" db="EMBL/GenBank/DDBJ databases">
        <authorList>
            <person name="Luo J."/>
        </authorList>
    </citation>
    <scope>NUCLEOTIDE SEQUENCE</scope>
    <source>
        <strain evidence="8">DSM 25064</strain>
    </source>
</reference>
<evidence type="ECO:0000313" key="8">
    <source>
        <dbReference type="EMBL" id="MDP1520102.1"/>
    </source>
</evidence>
<keyword evidence="9" id="KW-1185">Reference proteome</keyword>
<dbReference type="GO" id="GO:0000906">
    <property type="term" value="F:6,7-dimethyl-8-ribityllumazine synthase activity"/>
    <property type="evidence" value="ECO:0007669"/>
    <property type="project" value="UniProtKB-UniRule"/>
</dbReference>
<keyword evidence="5 7" id="KW-0808">Transferase</keyword>
<proteinExistence type="inferred from homology"/>
<feature type="binding site" evidence="7">
    <location>
        <position position="25"/>
    </location>
    <ligand>
        <name>5-amino-6-(D-ribitylamino)uracil</name>
        <dbReference type="ChEBI" id="CHEBI:15934"/>
    </ligand>
</feature>
<dbReference type="AlphaFoldDB" id="A0AAW8B2G8"/>
<accession>A0AAW8B2G8</accession>
<dbReference type="HAMAP" id="MF_00178">
    <property type="entry name" value="Lumazine_synth"/>
    <property type="match status" value="1"/>
</dbReference>
<evidence type="ECO:0000256" key="5">
    <source>
        <dbReference type="ARBA" id="ARBA00022679"/>
    </source>
</evidence>
<protein>
    <recommendedName>
        <fullName evidence="3 7">6,7-dimethyl-8-ribityllumazine synthase</fullName>
        <shortName evidence="7">DMRL synthase</shortName>
        <shortName evidence="7">LS</shortName>
        <shortName evidence="7">Lumazine synthase</shortName>
        <ecNumber evidence="3 7">2.5.1.78</ecNumber>
    </recommendedName>
</protein>
<feature type="binding site" evidence="7">
    <location>
        <begin position="59"/>
        <end position="61"/>
    </location>
    <ligand>
        <name>5-amino-6-(D-ribitylamino)uracil</name>
        <dbReference type="ChEBI" id="CHEBI:15934"/>
    </ligand>
</feature>
<evidence type="ECO:0000256" key="4">
    <source>
        <dbReference type="ARBA" id="ARBA00022619"/>
    </source>
</evidence>
<feature type="binding site" evidence="7">
    <location>
        <position position="130"/>
    </location>
    <ligand>
        <name>(2S)-2-hydroxy-3-oxobutyl phosphate</name>
        <dbReference type="ChEBI" id="CHEBI:58830"/>
    </ligand>
</feature>
<dbReference type="PANTHER" id="PTHR21058">
    <property type="entry name" value="6,7-DIMETHYL-8-RIBITYLLUMAZINE SYNTHASE DMRL SYNTHASE LUMAZINE SYNTHASE"/>
    <property type="match status" value="1"/>
</dbReference>
<comment type="similarity">
    <text evidence="2 7">Belongs to the DMRL synthase family.</text>
</comment>
<evidence type="ECO:0000256" key="1">
    <source>
        <dbReference type="ARBA" id="ARBA00004917"/>
    </source>
</evidence>
<dbReference type="PANTHER" id="PTHR21058:SF0">
    <property type="entry name" value="6,7-DIMETHYL-8-RIBITYLLUMAZINE SYNTHASE"/>
    <property type="match status" value="1"/>
</dbReference>
<comment type="caution">
    <text evidence="8">The sequence shown here is derived from an EMBL/GenBank/DDBJ whole genome shotgun (WGS) entry which is preliminary data.</text>
</comment>
<dbReference type="Proteomes" id="UP001178354">
    <property type="component" value="Unassembled WGS sequence"/>
</dbReference>
<dbReference type="EMBL" id="JAUUUU010000001">
    <property type="protein sequence ID" value="MDP1520102.1"/>
    <property type="molecule type" value="Genomic_DNA"/>
</dbReference>
<gene>
    <name evidence="8" type="primary">ribE</name>
    <name evidence="7" type="synonym">ribH</name>
    <name evidence="8" type="ORF">Q8A57_03885</name>
</gene>
<dbReference type="GO" id="GO:0005829">
    <property type="term" value="C:cytosol"/>
    <property type="evidence" value="ECO:0007669"/>
    <property type="project" value="TreeGrafter"/>
</dbReference>
<evidence type="ECO:0000256" key="7">
    <source>
        <dbReference type="HAMAP-Rule" id="MF_00178"/>
    </source>
</evidence>